<dbReference type="GO" id="GO:0005829">
    <property type="term" value="C:cytosol"/>
    <property type="evidence" value="ECO:0007669"/>
    <property type="project" value="TreeGrafter"/>
</dbReference>
<dbReference type="Gene3D" id="1.10.10.10">
    <property type="entry name" value="Winged helix-like DNA-binding domain superfamily/Winged helix DNA-binding domain"/>
    <property type="match status" value="1"/>
</dbReference>
<evidence type="ECO:0000256" key="6">
    <source>
        <dbReference type="ARBA" id="ARBA00023163"/>
    </source>
</evidence>
<evidence type="ECO:0000259" key="8">
    <source>
        <dbReference type="PROSITE" id="PS51755"/>
    </source>
</evidence>
<feature type="domain" description="OmpR/PhoB-type" evidence="8">
    <location>
        <begin position="119"/>
        <end position="217"/>
    </location>
</feature>
<gene>
    <name evidence="9" type="ORF">J2S35_001432</name>
</gene>
<dbReference type="SUPFAM" id="SSF46894">
    <property type="entry name" value="C-terminal effector domain of the bipartite response regulators"/>
    <property type="match status" value="1"/>
</dbReference>
<dbReference type="PROSITE" id="PS51755">
    <property type="entry name" value="OMPR_PHOB"/>
    <property type="match status" value="1"/>
</dbReference>
<keyword evidence="3" id="KW-0805">Transcription regulation</keyword>
<dbReference type="EMBL" id="JAVDUI010000001">
    <property type="protein sequence ID" value="MDR6892492.1"/>
    <property type="molecule type" value="Genomic_DNA"/>
</dbReference>
<dbReference type="PANTHER" id="PTHR48111">
    <property type="entry name" value="REGULATOR OF RPOS"/>
    <property type="match status" value="1"/>
</dbReference>
<keyword evidence="6" id="KW-0804">Transcription</keyword>
<evidence type="ECO:0000313" key="9">
    <source>
        <dbReference type="EMBL" id="MDR6892492.1"/>
    </source>
</evidence>
<evidence type="ECO:0000256" key="4">
    <source>
        <dbReference type="ARBA" id="ARBA00023125"/>
    </source>
</evidence>
<keyword evidence="10" id="KW-1185">Reference proteome</keyword>
<dbReference type="InterPro" id="IPR001867">
    <property type="entry name" value="OmpR/PhoB-type_DNA-bd"/>
</dbReference>
<keyword evidence="2" id="KW-0902">Two-component regulatory system</keyword>
<name>A0AAE4C6T2_9MICC</name>
<dbReference type="Pfam" id="PF21695">
    <property type="entry name" value="GlnR_1st"/>
    <property type="match status" value="1"/>
</dbReference>
<dbReference type="InterPro" id="IPR039420">
    <property type="entry name" value="WalR-like"/>
</dbReference>
<feature type="DNA-binding region" description="OmpR/PhoB-type" evidence="7">
    <location>
        <begin position="119"/>
        <end position="217"/>
    </location>
</feature>
<dbReference type="CDD" id="cd00383">
    <property type="entry name" value="trans_reg_C"/>
    <property type="match status" value="1"/>
</dbReference>
<dbReference type="Gene3D" id="3.40.50.2300">
    <property type="match status" value="1"/>
</dbReference>
<accession>A0AAE4C6T2</accession>
<keyword evidence="5" id="KW-0010">Activator</keyword>
<dbReference type="GO" id="GO:0000156">
    <property type="term" value="F:phosphorelay response regulator activity"/>
    <property type="evidence" value="ECO:0007669"/>
    <property type="project" value="TreeGrafter"/>
</dbReference>
<dbReference type="GO" id="GO:0006355">
    <property type="term" value="P:regulation of DNA-templated transcription"/>
    <property type="evidence" value="ECO:0007669"/>
    <property type="project" value="InterPro"/>
</dbReference>
<keyword evidence="4 7" id="KW-0238">DNA-binding</keyword>
<sequence length="228" mass="25021">MRIHFASDTDAPAPALEALELLGHEVRRAPLEADAPRADEPVIVDARDRLLLAKNALVRIAATSDAPRIALVSADGFGAVNESWPVDDLLLDTARHAEVEARLRLVLARRRAFALESRPPALVREAGIEVDEGSYTARVDGRPLNLTYKEFELLKFLAGSPDLVFSRDELLAEVWGSDYYGGSRTVDVHIRRLRAKLGSDHEAVIRTVRNVGYMFARTASADDDGGRG</sequence>
<dbReference type="InterPro" id="IPR016032">
    <property type="entry name" value="Sig_transdc_resp-reg_C-effctor"/>
</dbReference>
<comment type="caution">
    <text evidence="9">The sequence shown here is derived from an EMBL/GenBank/DDBJ whole genome shotgun (WGS) entry which is preliminary data.</text>
</comment>
<dbReference type="InterPro" id="IPR049170">
    <property type="entry name" value="GlnR_N"/>
</dbReference>
<protein>
    <recommendedName>
        <fullName evidence="8">OmpR/PhoB-type domain-containing protein</fullName>
    </recommendedName>
</protein>
<evidence type="ECO:0000256" key="2">
    <source>
        <dbReference type="ARBA" id="ARBA00023012"/>
    </source>
</evidence>
<reference evidence="9" key="1">
    <citation type="submission" date="2023-07" db="EMBL/GenBank/DDBJ databases">
        <title>Sequencing the genomes of 1000 actinobacteria strains.</title>
        <authorList>
            <person name="Klenk H.-P."/>
        </authorList>
    </citation>
    <scope>NUCLEOTIDE SEQUENCE</scope>
    <source>
        <strain evidence="9">DSM 13988</strain>
    </source>
</reference>
<dbReference type="InterPro" id="IPR036388">
    <property type="entry name" value="WH-like_DNA-bd_sf"/>
</dbReference>
<dbReference type="RefSeq" id="WP_309851584.1">
    <property type="nucleotide sequence ID" value="NZ_BAAAIU010000020.1"/>
</dbReference>
<evidence type="ECO:0000256" key="1">
    <source>
        <dbReference type="ARBA" id="ARBA00022553"/>
    </source>
</evidence>
<dbReference type="Proteomes" id="UP001247307">
    <property type="component" value="Unassembled WGS sequence"/>
</dbReference>
<proteinExistence type="predicted"/>
<dbReference type="SMART" id="SM00862">
    <property type="entry name" value="Trans_reg_C"/>
    <property type="match status" value="1"/>
</dbReference>
<organism evidence="9 10">
    <name type="scientific">Falsarthrobacter nasiphocae</name>
    <dbReference type="NCBI Taxonomy" id="189863"/>
    <lineage>
        <taxon>Bacteria</taxon>
        <taxon>Bacillati</taxon>
        <taxon>Actinomycetota</taxon>
        <taxon>Actinomycetes</taxon>
        <taxon>Micrococcales</taxon>
        <taxon>Micrococcaceae</taxon>
        <taxon>Falsarthrobacter</taxon>
    </lineage>
</organism>
<evidence type="ECO:0000256" key="3">
    <source>
        <dbReference type="ARBA" id="ARBA00023015"/>
    </source>
</evidence>
<evidence type="ECO:0000256" key="7">
    <source>
        <dbReference type="PROSITE-ProRule" id="PRU01091"/>
    </source>
</evidence>
<dbReference type="AlphaFoldDB" id="A0AAE4C6T2"/>
<dbReference type="GO" id="GO:0032993">
    <property type="term" value="C:protein-DNA complex"/>
    <property type="evidence" value="ECO:0007669"/>
    <property type="project" value="TreeGrafter"/>
</dbReference>
<dbReference type="PANTHER" id="PTHR48111:SF16">
    <property type="entry name" value="TRANSCRIPTIONAL REGULATORY PROTEIN GLNR"/>
    <property type="match status" value="1"/>
</dbReference>
<evidence type="ECO:0000256" key="5">
    <source>
        <dbReference type="ARBA" id="ARBA00023159"/>
    </source>
</evidence>
<keyword evidence="1" id="KW-0597">Phosphoprotein</keyword>
<dbReference type="GO" id="GO:0000976">
    <property type="term" value="F:transcription cis-regulatory region binding"/>
    <property type="evidence" value="ECO:0007669"/>
    <property type="project" value="TreeGrafter"/>
</dbReference>
<dbReference type="FunFam" id="1.10.10.10:FF:000216">
    <property type="entry name" value="DNA-binding response regulator"/>
    <property type="match status" value="1"/>
</dbReference>
<evidence type="ECO:0000313" key="10">
    <source>
        <dbReference type="Proteomes" id="UP001247307"/>
    </source>
</evidence>
<dbReference type="Pfam" id="PF00486">
    <property type="entry name" value="Trans_reg_C"/>
    <property type="match status" value="1"/>
</dbReference>